<dbReference type="EMBL" id="UINC01001405">
    <property type="protein sequence ID" value="SUZ79911.1"/>
    <property type="molecule type" value="Genomic_DNA"/>
</dbReference>
<feature type="transmembrane region" description="Helical" evidence="3">
    <location>
        <begin position="237"/>
        <end position="257"/>
    </location>
</feature>
<feature type="transmembrane region" description="Helical" evidence="3">
    <location>
        <begin position="384"/>
        <end position="408"/>
    </location>
</feature>
<feature type="transmembrane region" description="Helical" evidence="3">
    <location>
        <begin position="269"/>
        <end position="296"/>
    </location>
</feature>
<dbReference type="PANTHER" id="PTHR11558">
    <property type="entry name" value="SPERMIDINE/SPERMINE SYNTHASE"/>
    <property type="match status" value="1"/>
</dbReference>
<dbReference type="SUPFAM" id="SSF53335">
    <property type="entry name" value="S-adenosyl-L-methionine-dependent methyltransferases"/>
    <property type="match status" value="1"/>
</dbReference>
<gene>
    <name evidence="5" type="ORF">METZ01_LOCUS32765</name>
</gene>
<sequence>MTTETIDSARSVSPSDRYLPLLVILFIGSGCAALIYEIVWFQMLSLIVGSSAISLGVLLGTFMGGMCIGSIGLSKVIATDRHPLRVYAMLEAGIGIFGLLVLWLLPYVGGLYTSIGGPGMAGLMVRASFCALFLLPPTIMMGATLPAISRWVETTPKGVSWLGFFYGGNTFGAVLGCLLAGFYLLRLHDVSVATYAAVGLNVVVTILALFLARFTAYESGQQSESAEAVQMSPGSKSVLFVIGLSGATALGAEVVWTRLMTLNFGGTTYTFSLILASFLFGIGIGSAVGSILARFVQDARHALGWTQFLVVVGLAWAAYLLTQALPYWPVSPDLAIRPWFNFQFDFMRAVLTALPAAALWGASFPLALAAVAKKGQDPGRLVGRVYAANTMGAILGALLTSLVLIGSLGTQTTQRIMIASAAFGAFILLVTDRNYSSVVRTPAQIYRGAGILITTMVLAWTVAPVPELLVGYGRYAATYQRSAEYFDWVYVGEGMNSSMAVSDLGGGIRNYHNAGKVQASSEPQDMRLQRMLGHLTTLVPLQAKSVMVIGCGAGVTAGAVSIDPAVEELTIVEIEPLVPEVVSRHFGEHNFNVVDNPKTEVVIDDARHYLLTTDKKFDAITSDPFDPWVKGAATLYTTEFWLEAQEHLNPGGVITVFVQLYESTLEAVKSEVATFLEVFPHGMVFANLNQGQGYDVVMLAQQEPTPIDLDAIDEKLSTPEYATVARSLSEVGFYSAPQLMATFAAKKPEIDPWLADAQITRDRNLRLQFLAGLGVNLYEADAIYRDMAQYRTYPEELFVGSPLSLAQLRAAWSGME</sequence>
<feature type="transmembrane region" description="Helical" evidence="3">
    <location>
        <begin position="125"/>
        <end position="149"/>
    </location>
</feature>
<keyword evidence="3" id="KW-0812">Transmembrane</keyword>
<keyword evidence="2" id="KW-0808">Transferase</keyword>
<evidence type="ECO:0000256" key="2">
    <source>
        <dbReference type="ARBA" id="ARBA00022679"/>
    </source>
</evidence>
<dbReference type="PROSITE" id="PS51006">
    <property type="entry name" value="PABS_2"/>
    <property type="match status" value="1"/>
</dbReference>
<dbReference type="SUPFAM" id="SSF103473">
    <property type="entry name" value="MFS general substrate transporter"/>
    <property type="match status" value="1"/>
</dbReference>
<feature type="transmembrane region" description="Helical" evidence="3">
    <location>
        <begin position="161"/>
        <end position="186"/>
    </location>
</feature>
<evidence type="ECO:0000259" key="4">
    <source>
        <dbReference type="PROSITE" id="PS51006"/>
    </source>
</evidence>
<name>A0A381QKQ6_9ZZZZ</name>
<dbReference type="Gene3D" id="3.40.50.150">
    <property type="entry name" value="Vaccinia Virus protein VP39"/>
    <property type="match status" value="1"/>
</dbReference>
<feature type="transmembrane region" description="Helical" evidence="3">
    <location>
        <begin position="308"/>
        <end position="329"/>
    </location>
</feature>
<protein>
    <recommendedName>
        <fullName evidence="4">PABS domain-containing protein</fullName>
    </recommendedName>
</protein>
<dbReference type="GO" id="GO:0005829">
    <property type="term" value="C:cytosol"/>
    <property type="evidence" value="ECO:0007669"/>
    <property type="project" value="TreeGrafter"/>
</dbReference>
<dbReference type="CDD" id="cd02440">
    <property type="entry name" value="AdoMet_MTases"/>
    <property type="match status" value="1"/>
</dbReference>
<feature type="transmembrane region" description="Helical" evidence="3">
    <location>
        <begin position="192"/>
        <end position="216"/>
    </location>
</feature>
<feature type="transmembrane region" description="Helical" evidence="3">
    <location>
        <begin position="86"/>
        <end position="105"/>
    </location>
</feature>
<dbReference type="Pfam" id="PF01564">
    <property type="entry name" value="Spermine_synth"/>
    <property type="match status" value="1"/>
</dbReference>
<feature type="transmembrane region" description="Helical" evidence="3">
    <location>
        <begin position="21"/>
        <end position="41"/>
    </location>
</feature>
<reference evidence="5" key="1">
    <citation type="submission" date="2018-05" db="EMBL/GenBank/DDBJ databases">
        <authorList>
            <person name="Lanie J.A."/>
            <person name="Ng W.-L."/>
            <person name="Kazmierczak K.M."/>
            <person name="Andrzejewski T.M."/>
            <person name="Davidsen T.M."/>
            <person name="Wayne K.J."/>
            <person name="Tettelin H."/>
            <person name="Glass J.I."/>
            <person name="Rusch D."/>
            <person name="Podicherti R."/>
            <person name="Tsui H.-C.T."/>
            <person name="Winkler M.E."/>
        </authorList>
    </citation>
    <scope>NUCLEOTIDE SEQUENCE</scope>
</reference>
<keyword evidence="3" id="KW-0472">Membrane</keyword>
<evidence type="ECO:0000256" key="1">
    <source>
        <dbReference type="ARBA" id="ARBA00007867"/>
    </source>
</evidence>
<dbReference type="PANTHER" id="PTHR11558:SF11">
    <property type="entry name" value="SPERMIDINE SYNTHASE"/>
    <property type="match status" value="1"/>
</dbReference>
<feature type="transmembrane region" description="Helical" evidence="3">
    <location>
        <begin position="349"/>
        <end position="372"/>
    </location>
</feature>
<dbReference type="GO" id="GO:0008295">
    <property type="term" value="P:spermidine biosynthetic process"/>
    <property type="evidence" value="ECO:0007669"/>
    <property type="project" value="TreeGrafter"/>
</dbReference>
<dbReference type="InterPro" id="IPR036259">
    <property type="entry name" value="MFS_trans_sf"/>
</dbReference>
<dbReference type="InterPro" id="IPR001045">
    <property type="entry name" value="Spermi_synthase"/>
</dbReference>
<feature type="transmembrane region" description="Helical" evidence="3">
    <location>
        <begin position="444"/>
        <end position="463"/>
    </location>
</feature>
<comment type="similarity">
    <text evidence="1">Belongs to the spermidine/spermine synthase family.</text>
</comment>
<dbReference type="InterPro" id="IPR029063">
    <property type="entry name" value="SAM-dependent_MTases_sf"/>
</dbReference>
<organism evidence="5">
    <name type="scientific">marine metagenome</name>
    <dbReference type="NCBI Taxonomy" id="408172"/>
    <lineage>
        <taxon>unclassified sequences</taxon>
        <taxon>metagenomes</taxon>
        <taxon>ecological metagenomes</taxon>
    </lineage>
</organism>
<dbReference type="AlphaFoldDB" id="A0A381QKQ6"/>
<accession>A0A381QKQ6</accession>
<feature type="domain" description="PABS" evidence="4">
    <location>
        <begin position="543"/>
        <end position="702"/>
    </location>
</feature>
<proteinExistence type="inferred from homology"/>
<feature type="transmembrane region" description="Helical" evidence="3">
    <location>
        <begin position="53"/>
        <end position="74"/>
    </location>
</feature>
<feature type="transmembrane region" description="Helical" evidence="3">
    <location>
        <begin position="414"/>
        <end position="432"/>
    </location>
</feature>
<evidence type="ECO:0000313" key="5">
    <source>
        <dbReference type="EMBL" id="SUZ79911.1"/>
    </source>
</evidence>
<evidence type="ECO:0000256" key="3">
    <source>
        <dbReference type="SAM" id="Phobius"/>
    </source>
</evidence>
<keyword evidence="3" id="KW-1133">Transmembrane helix</keyword>
<dbReference type="GO" id="GO:0004766">
    <property type="term" value="F:spermidine synthase activity"/>
    <property type="evidence" value="ECO:0007669"/>
    <property type="project" value="TreeGrafter"/>
</dbReference>
<dbReference type="NCBIfam" id="NF037959">
    <property type="entry name" value="MFS_SpdSyn"/>
    <property type="match status" value="1"/>
</dbReference>
<dbReference type="InterPro" id="IPR030374">
    <property type="entry name" value="PABS"/>
</dbReference>